<dbReference type="EMBL" id="JBBKZS010000017">
    <property type="protein sequence ID" value="MEJ8858540.1"/>
    <property type="molecule type" value="Genomic_DNA"/>
</dbReference>
<evidence type="ECO:0000313" key="2">
    <source>
        <dbReference type="Proteomes" id="UP001367030"/>
    </source>
</evidence>
<dbReference type="Pfam" id="PF13289">
    <property type="entry name" value="SIR2_2"/>
    <property type="match status" value="1"/>
</dbReference>
<comment type="caution">
    <text evidence="1">The sequence shown here is derived from an EMBL/GenBank/DDBJ whole genome shotgun (WGS) entry which is preliminary data.</text>
</comment>
<sequence length="1197" mass="134098">MNLAEALSSSDAVLFIGSGASAWSGLPSWTKMLVDLADYLDHHSLGSELVRAEVAYGDLLQAASYGFDKLTSPQQGEFVRRACRYGIAQPSPLHQLLVSIGPRCFITTNYDNLLEEALRLWKPNVFFRPPVTNRDLIAMPEIIQARATDFIFKPHGDANDSQSIVLTREQYRMLLPGGERQATLESLKLLLVSRPVIFVGFGLRDPDFLFLKDVLLNIYKGGTRDHFALMADVSTEQVDYWRRSYGIHLISYKTSLKADGSRDHGELLKTLEVSVKTNPQSGPRNMLEATAPETILALARYASGLSQIRTSVPEFRISVDRKRPSKRNEYASLKSFAGASIETLLDRFDDTIFLIGLPGAGKSYALRKSVARQAEALHIACLKENVVAEDLVVPIFVDLKLYQENIERLIADSLPVGLSFRVLLKTFRVRLYLDSFNEVPRKFVESGEFEGDLRELIKIIDSSAMVIGSRTLDGLEDLGFDAYELDAIEEASVVDELSKRGFVLNGRFQPEMLELLQRPFYFWYVLNGEVSISGEPHPREFYQLLLAKLGQTLAARLHLSLDLENILRPVAYRALNSGEEAFPLTNLLRTIQASLGNTGSTVNASDIANGLVSCSLLVPYSGGRVAFVHQSITEYLASIELAARFAEAPELLREKLGLRRWDQALFLTVSHLQPPLDQQFFHGVLDIDLGLAVASAKFMEQNREKLVDDLLDEIIRRRDSIDEFNYELHRAMERGFPVNSRHLPKLREIVISAHPLRGPAARCAIEISGGAVKKEFLKFFVEFQGDYNLCANAIAPSLAPYATDDDLVVLAQWAREMETSLKNEYLEDDFHGFISGVAVFASGLSLATVKRLFYPMPSENLLEAPIRIAVLREIVRKNYSTEGLQCACDLLNLGDEKSCVTIHFILRFAKPENQVDTDFLNESHVKSILKFYGGGASEDGGWAWDAIDSICQCRPDLRSVVSSLAEDWSGLDRAGLLMCARQDGTPAFDALELLLHATEQELRNAAHSHIEHWELNWQGRESLFLDLMRLKNAALCNGLLGPGTPSELKGFRRVEISDVKWWLEWLNECLLTDDHWLVLKISSFLSNYAVESLARRLVSDFNDSTSRHRALLLRFVLPEFGSISTDDLSSEASAFAIDHLLKHGVDRWSGGFLGIAATEYFATEKLVPLLSRVAVNEIPRVKAVLEKAGQRHGRRYF</sequence>
<dbReference type="SUPFAM" id="SSF52467">
    <property type="entry name" value="DHS-like NAD/FAD-binding domain"/>
    <property type="match status" value="1"/>
</dbReference>
<organism evidence="1 2">
    <name type="scientific">Variovorax robiniae</name>
    <dbReference type="NCBI Taxonomy" id="1836199"/>
    <lineage>
        <taxon>Bacteria</taxon>
        <taxon>Pseudomonadati</taxon>
        <taxon>Pseudomonadota</taxon>
        <taxon>Betaproteobacteria</taxon>
        <taxon>Burkholderiales</taxon>
        <taxon>Comamonadaceae</taxon>
        <taxon>Variovorax</taxon>
    </lineage>
</organism>
<dbReference type="InterPro" id="IPR029035">
    <property type="entry name" value="DHS-like_NAD/FAD-binding_dom"/>
</dbReference>
<protein>
    <submittedName>
        <fullName evidence="1">SIR2 family protein</fullName>
    </submittedName>
</protein>
<dbReference type="Gene3D" id="3.40.50.300">
    <property type="entry name" value="P-loop containing nucleotide triphosphate hydrolases"/>
    <property type="match status" value="1"/>
</dbReference>
<dbReference type="Proteomes" id="UP001367030">
    <property type="component" value="Unassembled WGS sequence"/>
</dbReference>
<keyword evidence="2" id="KW-1185">Reference proteome</keyword>
<gene>
    <name evidence="1" type="ORF">WKW79_28485</name>
</gene>
<evidence type="ECO:0000313" key="1">
    <source>
        <dbReference type="EMBL" id="MEJ8858540.1"/>
    </source>
</evidence>
<name>A0ABU8XFA3_9BURK</name>
<accession>A0ABU8XFA3</accession>
<proteinExistence type="predicted"/>
<dbReference type="InterPro" id="IPR027417">
    <property type="entry name" value="P-loop_NTPase"/>
</dbReference>
<reference evidence="1 2" key="1">
    <citation type="submission" date="2024-03" db="EMBL/GenBank/DDBJ databases">
        <title>Novel species of the genus Variovorax.</title>
        <authorList>
            <person name="Liu Q."/>
            <person name="Xin Y.-H."/>
        </authorList>
    </citation>
    <scope>NUCLEOTIDE SEQUENCE [LARGE SCALE GENOMIC DNA]</scope>
    <source>
        <strain evidence="1 2">KACC 18901</strain>
    </source>
</reference>
<dbReference type="RefSeq" id="WP_340338597.1">
    <property type="nucleotide sequence ID" value="NZ_JBBKZS010000017.1"/>
</dbReference>